<comment type="caution">
    <text evidence="1">The sequence shown here is derived from an EMBL/GenBank/DDBJ whole genome shotgun (WGS) entry which is preliminary data.</text>
</comment>
<sequence length="151" mass="17881">MMEVPGNNGPMLVFRPWSDRDIDEAMHHVNSPTDNCQRFETTFRQFVGEYRPNMLEVRRLMAKLLKEKFHKISRVFTMERMGQRLTALDYDDAVNRDYQEKALWSKSRAVFKNQEWVGPDNKPCLPRALFHCYAKLAHSRDHEYPAALLCM</sequence>
<proteinExistence type="predicted"/>
<evidence type="ECO:0000313" key="1">
    <source>
        <dbReference type="EMBL" id="KAK1898154.1"/>
    </source>
</evidence>
<evidence type="ECO:0000313" key="2">
    <source>
        <dbReference type="Proteomes" id="UP001228049"/>
    </source>
</evidence>
<gene>
    <name evidence="1" type="ORF">KUDE01_017680</name>
</gene>
<dbReference type="AlphaFoldDB" id="A0AAD9CEI1"/>
<reference evidence="1" key="1">
    <citation type="submission" date="2023-04" db="EMBL/GenBank/DDBJ databases">
        <title>Chromosome-level genome of Chaenocephalus aceratus.</title>
        <authorList>
            <person name="Park H."/>
        </authorList>
    </citation>
    <scope>NUCLEOTIDE SEQUENCE</scope>
    <source>
        <strain evidence="1">DE</strain>
        <tissue evidence="1">Muscle</tissue>
    </source>
</reference>
<organism evidence="1 2">
    <name type="scientific">Dissostichus eleginoides</name>
    <name type="common">Patagonian toothfish</name>
    <name type="synonym">Dissostichus amissus</name>
    <dbReference type="NCBI Taxonomy" id="100907"/>
    <lineage>
        <taxon>Eukaryota</taxon>
        <taxon>Metazoa</taxon>
        <taxon>Chordata</taxon>
        <taxon>Craniata</taxon>
        <taxon>Vertebrata</taxon>
        <taxon>Euteleostomi</taxon>
        <taxon>Actinopterygii</taxon>
        <taxon>Neopterygii</taxon>
        <taxon>Teleostei</taxon>
        <taxon>Neoteleostei</taxon>
        <taxon>Acanthomorphata</taxon>
        <taxon>Eupercaria</taxon>
        <taxon>Perciformes</taxon>
        <taxon>Notothenioidei</taxon>
        <taxon>Nototheniidae</taxon>
        <taxon>Dissostichus</taxon>
    </lineage>
</organism>
<name>A0AAD9CEI1_DISEL</name>
<accession>A0AAD9CEI1</accession>
<dbReference type="EMBL" id="JASDAP010000008">
    <property type="protein sequence ID" value="KAK1898154.1"/>
    <property type="molecule type" value="Genomic_DNA"/>
</dbReference>
<dbReference type="Proteomes" id="UP001228049">
    <property type="component" value="Unassembled WGS sequence"/>
</dbReference>
<protein>
    <submittedName>
        <fullName evidence="1">Transport protein MmpL1</fullName>
    </submittedName>
</protein>
<keyword evidence="2" id="KW-1185">Reference proteome</keyword>